<dbReference type="AlphaFoldDB" id="A0A4D6XL03"/>
<feature type="active site" description="Proton donor" evidence="5">
    <location>
        <position position="177"/>
    </location>
</feature>
<evidence type="ECO:0000256" key="1">
    <source>
        <dbReference type="ARBA" id="ARBA00022490"/>
    </source>
</evidence>
<dbReference type="RefSeq" id="WP_158364420.1">
    <property type="nucleotide sequence ID" value="NZ_CP034900.1"/>
</dbReference>
<dbReference type="GO" id="GO:0033739">
    <property type="term" value="F:preQ1 synthase activity"/>
    <property type="evidence" value="ECO:0007669"/>
    <property type="project" value="UniProtKB-UniRule"/>
</dbReference>
<dbReference type="InterPro" id="IPR029500">
    <property type="entry name" value="QueF"/>
</dbReference>
<comment type="similarity">
    <text evidence="5">Belongs to the GTP cyclohydrolase I family. QueF type 2 subfamily.</text>
</comment>
<reference evidence="7 8" key="1">
    <citation type="submission" date="2018-12" db="EMBL/GenBank/DDBJ databases">
        <authorList>
            <person name="Chong R.A."/>
        </authorList>
    </citation>
    <scope>NUCLEOTIDE SEQUENCE [LARGE SCALE GENOMIC DNA]</scope>
    <source>
        <strain evidence="7 8">Aar</strain>
    </source>
</reference>
<dbReference type="PANTHER" id="PTHR34354:SF1">
    <property type="entry name" value="NADPH-DEPENDENT 7-CYANO-7-DEAZAGUANINE REDUCTASE"/>
    <property type="match status" value="1"/>
</dbReference>
<feature type="binding site" evidence="5">
    <location>
        <begin position="69"/>
        <end position="71"/>
    </location>
    <ligand>
        <name>substrate</name>
    </ligand>
</feature>
<dbReference type="InterPro" id="IPR016428">
    <property type="entry name" value="QueF_type2"/>
</dbReference>
<dbReference type="InterPro" id="IPR029139">
    <property type="entry name" value="QueF_N"/>
</dbReference>
<evidence type="ECO:0000259" key="6">
    <source>
        <dbReference type="Pfam" id="PF14819"/>
    </source>
</evidence>
<comment type="pathway">
    <text evidence="5">tRNA modification; tRNA-queuosine biosynthesis.</text>
</comment>
<evidence type="ECO:0000256" key="2">
    <source>
        <dbReference type="ARBA" id="ARBA00022785"/>
    </source>
</evidence>
<proteinExistence type="inferred from homology"/>
<evidence type="ECO:0000313" key="7">
    <source>
        <dbReference type="EMBL" id="QCI15974.1"/>
    </source>
</evidence>
<dbReference type="EMBL" id="CP034900">
    <property type="protein sequence ID" value="QCI15974.1"/>
    <property type="molecule type" value="Genomic_DNA"/>
</dbReference>
<evidence type="ECO:0000313" key="8">
    <source>
        <dbReference type="Proteomes" id="UP000298654"/>
    </source>
</evidence>
<organism evidence="7 8">
    <name type="scientific">Buchnera aphidicola</name>
    <name type="common">Artemisaphis artemisicola</name>
    <dbReference type="NCBI Taxonomy" id="1241836"/>
    <lineage>
        <taxon>Bacteria</taxon>
        <taxon>Pseudomonadati</taxon>
        <taxon>Pseudomonadota</taxon>
        <taxon>Gammaproteobacteria</taxon>
        <taxon>Enterobacterales</taxon>
        <taxon>Erwiniaceae</taxon>
        <taxon>Buchnera</taxon>
    </lineage>
</organism>
<dbReference type="PANTHER" id="PTHR34354">
    <property type="entry name" value="NADPH-DEPENDENT 7-CYANO-7-DEAZAGUANINE REDUCTASE"/>
    <property type="match status" value="1"/>
</dbReference>
<evidence type="ECO:0000256" key="5">
    <source>
        <dbReference type="HAMAP-Rule" id="MF_00817"/>
    </source>
</evidence>
<sequence length="262" mass="30753">MSLKINHYSLLKSIPRKKHRKIIKLSNIKIPFIGEDIWTLYELSWLNKKGLPKIAVAKIKININSINIIESKSFKFYINSFNEKKIDNHTKLIEILKHDLSKCVIGKVSVELFNLNQIKDQKISNFKGFCIDNQNIEIKCYTYNPSFLINAFKKTIIQESLYSHLLKSNCPITKQPDWASIQIIYTGQAIDHSGLLSYLISFRYHNEFHEECVERIFNDIKNICKPQKLSIYAKYTRRGGIDINPWRSDTYYSPCLIRMARQ</sequence>
<dbReference type="EC" id="1.7.1.13" evidence="5"/>
<dbReference type="Pfam" id="PF14819">
    <property type="entry name" value="QueF_N"/>
    <property type="match status" value="1"/>
</dbReference>
<accession>A0A4D6XL03</accession>
<dbReference type="InterPro" id="IPR043133">
    <property type="entry name" value="GTP-CH-I_C/QueF"/>
</dbReference>
<comment type="subunit">
    <text evidence="5">Homodimer.</text>
</comment>
<dbReference type="GO" id="GO:0008616">
    <property type="term" value="P:tRNA queuosine(34) biosynthetic process"/>
    <property type="evidence" value="ECO:0007669"/>
    <property type="project" value="UniProtKB-UniRule"/>
</dbReference>
<feature type="active site" description="Thioimide intermediate" evidence="5">
    <location>
        <position position="170"/>
    </location>
</feature>
<feature type="binding site" evidence="5">
    <location>
        <begin position="71"/>
        <end position="72"/>
    </location>
    <ligand>
        <name>NADPH</name>
        <dbReference type="ChEBI" id="CHEBI:57783"/>
    </ligand>
</feature>
<dbReference type="OrthoDB" id="9789995at2"/>
<keyword evidence="1 5" id="KW-0963">Cytoplasm</keyword>
<feature type="binding site" evidence="5">
    <location>
        <begin position="209"/>
        <end position="210"/>
    </location>
    <ligand>
        <name>substrate</name>
    </ligand>
</feature>
<dbReference type="PIRSF" id="PIRSF004750">
    <property type="entry name" value="Nitrile_oxidored_YqcD_prd"/>
    <property type="match status" value="1"/>
</dbReference>
<evidence type="ECO:0000256" key="4">
    <source>
        <dbReference type="ARBA" id="ARBA00023002"/>
    </source>
</evidence>
<dbReference type="Pfam" id="PF14489">
    <property type="entry name" value="QueF"/>
    <property type="match status" value="1"/>
</dbReference>
<comment type="function">
    <text evidence="5">Catalyzes the NADPH-dependent reduction of 7-cyano-7-deazaguanine (preQ0) to 7-aminomethyl-7-deazaguanine (preQ1).</text>
</comment>
<dbReference type="HAMAP" id="MF_00817">
    <property type="entry name" value="QueF_type2"/>
    <property type="match status" value="1"/>
</dbReference>
<protein>
    <recommendedName>
        <fullName evidence="5">NADPH-dependent 7-cyano-7-deazaguanine reductase</fullName>
        <ecNumber evidence="5">1.7.1.13</ecNumber>
    </recommendedName>
    <alternativeName>
        <fullName evidence="5">7-cyano-7-carbaguanine reductase</fullName>
    </alternativeName>
    <alternativeName>
        <fullName evidence="5">NADPH-dependent nitrile oxidoreductase</fullName>
    </alternativeName>
    <alternativeName>
        <fullName evidence="5">PreQ(0) reductase</fullName>
    </alternativeName>
</protein>
<dbReference type="InterPro" id="IPR050084">
    <property type="entry name" value="NADPH_dep_7-cyano-7-deazaG_red"/>
</dbReference>
<dbReference type="NCBIfam" id="TIGR03138">
    <property type="entry name" value="QueF"/>
    <property type="match status" value="1"/>
</dbReference>
<dbReference type="SUPFAM" id="SSF55620">
    <property type="entry name" value="Tetrahydrobiopterin biosynthesis enzymes-like"/>
    <property type="match status" value="1"/>
</dbReference>
<keyword evidence="2 5" id="KW-0671">Queuosine biosynthesis</keyword>
<keyword evidence="3 5" id="KW-0521">NADP</keyword>
<dbReference type="Proteomes" id="UP000298654">
    <property type="component" value="Chromosome"/>
</dbReference>
<feature type="binding site" evidence="5">
    <location>
        <begin position="238"/>
        <end position="239"/>
    </location>
    <ligand>
        <name>NADPH</name>
        <dbReference type="ChEBI" id="CHEBI:57783"/>
    </ligand>
</feature>
<gene>
    <name evidence="5 7" type="primary">queF</name>
    <name evidence="7" type="ORF">D9V59_01495</name>
</gene>
<comment type="catalytic activity">
    <reaction evidence="5">
        <text>7-aminomethyl-7-carbaguanine + 2 NADP(+) = 7-cyano-7-carbaguanine + 2 NADPH + 3 H(+)</text>
        <dbReference type="Rhea" id="RHEA:13409"/>
        <dbReference type="ChEBI" id="CHEBI:15378"/>
        <dbReference type="ChEBI" id="CHEBI:45075"/>
        <dbReference type="ChEBI" id="CHEBI:57783"/>
        <dbReference type="ChEBI" id="CHEBI:58349"/>
        <dbReference type="ChEBI" id="CHEBI:58703"/>
        <dbReference type="EC" id="1.7.1.13"/>
    </reaction>
</comment>
<dbReference type="Gene3D" id="3.30.1130.10">
    <property type="match status" value="2"/>
</dbReference>
<dbReference type="GO" id="GO:0005737">
    <property type="term" value="C:cytoplasm"/>
    <property type="evidence" value="ECO:0007669"/>
    <property type="project" value="UniProtKB-SubCell"/>
</dbReference>
<dbReference type="UniPathway" id="UPA00392"/>
<keyword evidence="4 5" id="KW-0560">Oxidoreductase</keyword>
<feature type="domain" description="NADPH-dependent 7-cyano-7-deazaguanine reductase N-terminal" evidence="6">
    <location>
        <begin position="9"/>
        <end position="112"/>
    </location>
</feature>
<evidence type="ECO:0000256" key="3">
    <source>
        <dbReference type="ARBA" id="ARBA00022857"/>
    </source>
</evidence>
<name>A0A4D6XL03_9GAMM</name>
<reference evidence="7 8" key="2">
    <citation type="submission" date="2019-05" db="EMBL/GenBank/DDBJ databases">
        <title>Genome evolution of the obligate endosymbiont Buchnera aphidicola.</title>
        <authorList>
            <person name="Moran N.A."/>
        </authorList>
    </citation>
    <scope>NUCLEOTIDE SEQUENCE [LARGE SCALE GENOMIC DNA]</scope>
    <source>
        <strain evidence="7 8">Aar</strain>
    </source>
</reference>
<comment type="subcellular location">
    <subcellularLocation>
        <location evidence="5">Cytoplasm</location>
    </subcellularLocation>
</comment>